<dbReference type="OrthoDB" id="276065at2759"/>
<dbReference type="InterPro" id="IPR021298">
    <property type="entry name" value="CFAP298"/>
</dbReference>
<name>A0A212C3K9_CEREH</name>
<sequence>AGLNVIKESEAQLWWAAKELRRTKKLSDYVGKNEKTKIIVKIQQRGQGAPAREPIISSEEQKQLMLYYHRRQEELKVPRDWWARGCLGALLTRALGQLGPGSCRTWQGTF</sequence>
<accession>A0A212C3K9</accession>
<evidence type="ECO:0000313" key="3">
    <source>
        <dbReference type="Proteomes" id="UP000242450"/>
    </source>
</evidence>
<evidence type="ECO:0000313" key="2">
    <source>
        <dbReference type="EMBL" id="OWK00583.1"/>
    </source>
</evidence>
<keyword evidence="3" id="KW-1185">Reference proteome</keyword>
<protein>
    <submittedName>
        <fullName evidence="2">Uncharacterized protein</fullName>
    </submittedName>
</protein>
<dbReference type="Pfam" id="PF11069">
    <property type="entry name" value="CFAP298"/>
    <property type="match status" value="1"/>
</dbReference>
<dbReference type="AlphaFoldDB" id="A0A212C3K9"/>
<dbReference type="Proteomes" id="UP000242450">
    <property type="component" value="Chromosome 31"/>
</dbReference>
<proteinExistence type="inferred from homology"/>
<feature type="non-terminal residue" evidence="2">
    <location>
        <position position="1"/>
    </location>
</feature>
<organism evidence="2 3">
    <name type="scientific">Cervus elaphus hippelaphus</name>
    <name type="common">European red deer</name>
    <dbReference type="NCBI Taxonomy" id="46360"/>
    <lineage>
        <taxon>Eukaryota</taxon>
        <taxon>Metazoa</taxon>
        <taxon>Chordata</taxon>
        <taxon>Craniata</taxon>
        <taxon>Vertebrata</taxon>
        <taxon>Euteleostomi</taxon>
        <taxon>Mammalia</taxon>
        <taxon>Eutheria</taxon>
        <taxon>Laurasiatheria</taxon>
        <taxon>Artiodactyla</taxon>
        <taxon>Ruminantia</taxon>
        <taxon>Pecora</taxon>
        <taxon>Cervidae</taxon>
        <taxon>Cervinae</taxon>
        <taxon>Cervus</taxon>
    </lineage>
</organism>
<gene>
    <name evidence="2" type="ORF">Celaphus_00019426</name>
</gene>
<evidence type="ECO:0000256" key="1">
    <source>
        <dbReference type="ARBA" id="ARBA00009619"/>
    </source>
</evidence>
<comment type="similarity">
    <text evidence="1">Belongs to the CFAP298 family.</text>
</comment>
<dbReference type="GO" id="GO:0003352">
    <property type="term" value="P:regulation of cilium movement"/>
    <property type="evidence" value="ECO:0007669"/>
    <property type="project" value="InterPro"/>
</dbReference>
<comment type="caution">
    <text evidence="2">The sequence shown here is derived from an EMBL/GenBank/DDBJ whole genome shotgun (WGS) entry which is preliminary data.</text>
</comment>
<dbReference type="PANTHER" id="PTHR13238:SF0">
    <property type="entry name" value="CILIA- AND FLAGELLA-ASSOCIATED PROTEIN 298"/>
    <property type="match status" value="1"/>
</dbReference>
<dbReference type="PANTHER" id="PTHR13238">
    <property type="entry name" value="PROTEIN C21ORF59"/>
    <property type="match status" value="1"/>
</dbReference>
<reference evidence="2 3" key="1">
    <citation type="journal article" date="2018" name="Mol. Genet. Genomics">
        <title>The red deer Cervus elaphus genome CerEla1.0: sequencing, annotating, genes, and chromosomes.</title>
        <authorList>
            <person name="Bana N.A."/>
            <person name="Nyiri A."/>
            <person name="Nagy J."/>
            <person name="Frank K."/>
            <person name="Nagy T."/>
            <person name="Steger V."/>
            <person name="Schiller M."/>
            <person name="Lakatos P."/>
            <person name="Sugar L."/>
            <person name="Horn P."/>
            <person name="Barta E."/>
            <person name="Orosz L."/>
        </authorList>
    </citation>
    <scope>NUCLEOTIDE SEQUENCE [LARGE SCALE GENOMIC DNA]</scope>
    <source>
        <strain evidence="2">Hungarian</strain>
    </source>
</reference>
<dbReference type="EMBL" id="MKHE01000031">
    <property type="protein sequence ID" value="OWK00583.1"/>
    <property type="molecule type" value="Genomic_DNA"/>
</dbReference>